<comment type="caution">
    <text evidence="1">The sequence shown here is derived from an EMBL/GenBank/DDBJ whole genome shotgun (WGS) entry which is preliminary data.</text>
</comment>
<dbReference type="EMBL" id="JBHSPR010000085">
    <property type="protein sequence ID" value="MFC6023200.1"/>
    <property type="molecule type" value="Genomic_DNA"/>
</dbReference>
<dbReference type="GO" id="GO:0016757">
    <property type="term" value="F:glycosyltransferase activity"/>
    <property type="evidence" value="ECO:0007669"/>
    <property type="project" value="UniProtKB-KW"/>
</dbReference>
<proteinExistence type="predicted"/>
<organism evidence="1 2">
    <name type="scientific">Plantactinospora solaniradicis</name>
    <dbReference type="NCBI Taxonomy" id="1723736"/>
    <lineage>
        <taxon>Bacteria</taxon>
        <taxon>Bacillati</taxon>
        <taxon>Actinomycetota</taxon>
        <taxon>Actinomycetes</taxon>
        <taxon>Micromonosporales</taxon>
        <taxon>Micromonosporaceae</taxon>
        <taxon>Plantactinospora</taxon>
    </lineage>
</organism>
<keyword evidence="1" id="KW-0808">Transferase</keyword>
<protein>
    <submittedName>
        <fullName evidence="1">Glycosyltransferase family 2 protein</fullName>
        <ecNumber evidence="1">2.4.-.-</ecNumber>
    </submittedName>
</protein>
<dbReference type="EC" id="2.4.-.-" evidence="1"/>
<reference evidence="2" key="1">
    <citation type="journal article" date="2019" name="Int. J. Syst. Evol. Microbiol.">
        <title>The Global Catalogue of Microorganisms (GCM) 10K type strain sequencing project: providing services to taxonomists for standard genome sequencing and annotation.</title>
        <authorList>
            <consortium name="The Broad Institute Genomics Platform"/>
            <consortium name="The Broad Institute Genome Sequencing Center for Infectious Disease"/>
            <person name="Wu L."/>
            <person name="Ma J."/>
        </authorList>
    </citation>
    <scope>NUCLEOTIDE SEQUENCE [LARGE SCALE GENOMIC DNA]</scope>
    <source>
        <strain evidence="2">ZS-35-S2</strain>
    </source>
</reference>
<dbReference type="Proteomes" id="UP001596203">
    <property type="component" value="Unassembled WGS sequence"/>
</dbReference>
<gene>
    <name evidence="1" type="ORF">ACFP2T_44500</name>
</gene>
<dbReference type="Gene3D" id="3.90.550.10">
    <property type="entry name" value="Spore Coat Polysaccharide Biosynthesis Protein SpsA, Chain A"/>
    <property type="match status" value="1"/>
</dbReference>
<keyword evidence="2" id="KW-1185">Reference proteome</keyword>
<dbReference type="SUPFAM" id="SSF53448">
    <property type="entry name" value="Nucleotide-diphospho-sugar transferases"/>
    <property type="match status" value="1"/>
</dbReference>
<dbReference type="RefSeq" id="WP_377433217.1">
    <property type="nucleotide sequence ID" value="NZ_JBHSPR010000085.1"/>
</dbReference>
<evidence type="ECO:0000313" key="2">
    <source>
        <dbReference type="Proteomes" id="UP001596203"/>
    </source>
</evidence>
<name>A0ABW1KNK5_9ACTN</name>
<accession>A0ABW1KNK5</accession>
<evidence type="ECO:0000313" key="1">
    <source>
        <dbReference type="EMBL" id="MFC6023200.1"/>
    </source>
</evidence>
<keyword evidence="1" id="KW-0328">Glycosyltransferase</keyword>
<dbReference type="InterPro" id="IPR029044">
    <property type="entry name" value="Nucleotide-diphossugar_trans"/>
</dbReference>
<sequence>MRSAMTVTVIGATRNARVATRLTYASFRRHTPEPVRVLLADNGSVDGTLEDLRRLDWVTVWSLDERKRLAEADVARVRRGIRRLAAGLDSLAEELPDRQRSLLERVRTEIDVRVPSDEELCRHSTALDWLVTKVETPYFLLLDSDVEFLDTGWLTDLVDLAEREGLAAVGEYEPARFPVQPRLATYLLLLRTDVFRSLRVPFRSVLRFGDPDEERRWHARELDPVLDPSAFDGYGSAAFYDTAAVLFERIQQRELPWRSFPREIADKFHHLGHMSWAADAGHEYVGVELLHEHVRAANEHALHRLASCYGGGALG</sequence>